<keyword evidence="1" id="KW-0175">Coiled coil</keyword>
<dbReference type="Proteomes" id="UP000371977">
    <property type="component" value="Unassembled WGS sequence"/>
</dbReference>
<reference evidence="4 5" key="1">
    <citation type="submission" date="2019-01" db="EMBL/GenBank/DDBJ databases">
        <title>Weissella sp. nov., a novel lactic acid bacterium isolated from animal feces.</title>
        <authorList>
            <person name="Wang L.-T."/>
        </authorList>
    </citation>
    <scope>NUCLEOTIDE SEQUENCE [LARGE SCALE GENOMIC DNA]</scope>
    <source>
        <strain evidence="4 5">8H-2</strain>
    </source>
</reference>
<organism evidence="4 5">
    <name type="scientific">Weissella muntiaci</name>
    <dbReference type="NCBI Taxonomy" id="2508881"/>
    <lineage>
        <taxon>Bacteria</taxon>
        <taxon>Bacillati</taxon>
        <taxon>Bacillota</taxon>
        <taxon>Bacilli</taxon>
        <taxon>Lactobacillales</taxon>
        <taxon>Lactobacillaceae</taxon>
        <taxon>Weissella</taxon>
    </lineage>
</organism>
<keyword evidence="2" id="KW-0812">Transmembrane</keyword>
<dbReference type="Gene3D" id="3.40.50.300">
    <property type="entry name" value="P-loop containing nucleotide triphosphate hydrolases"/>
    <property type="match status" value="2"/>
</dbReference>
<comment type="caution">
    <text evidence="4">The sequence shown here is derived from an EMBL/GenBank/DDBJ whole genome shotgun (WGS) entry which is preliminary data.</text>
</comment>
<keyword evidence="2" id="KW-0472">Membrane</keyword>
<feature type="coiled-coil region" evidence="1">
    <location>
        <begin position="561"/>
        <end position="604"/>
    </location>
</feature>
<dbReference type="SUPFAM" id="SSF52540">
    <property type="entry name" value="P-loop containing nucleoside triphosphate hydrolases"/>
    <property type="match status" value="1"/>
</dbReference>
<dbReference type="OrthoDB" id="9764467at2"/>
<feature type="transmembrane region" description="Helical" evidence="2">
    <location>
        <begin position="363"/>
        <end position="380"/>
    </location>
</feature>
<dbReference type="AlphaFoldDB" id="A0A6C2C837"/>
<dbReference type="Pfam" id="PF13514">
    <property type="entry name" value="AAA_27"/>
    <property type="match status" value="1"/>
</dbReference>
<evidence type="ECO:0000313" key="4">
    <source>
        <dbReference type="EMBL" id="TYC49792.1"/>
    </source>
</evidence>
<feature type="domain" description="YhaN AAA" evidence="3">
    <location>
        <begin position="1"/>
        <end position="203"/>
    </location>
</feature>
<accession>A0A6C2C837</accession>
<dbReference type="EMBL" id="SDGZ01000013">
    <property type="protein sequence ID" value="TYC49792.1"/>
    <property type="molecule type" value="Genomic_DNA"/>
</dbReference>
<dbReference type="PANTHER" id="PTHR41259:SF1">
    <property type="entry name" value="DOUBLE-STRAND BREAK REPAIR RAD50 ATPASE, PUTATIVE-RELATED"/>
    <property type="match status" value="1"/>
</dbReference>
<evidence type="ECO:0000256" key="1">
    <source>
        <dbReference type="SAM" id="Coils"/>
    </source>
</evidence>
<proteinExistence type="predicted"/>
<keyword evidence="2" id="KW-1133">Transmembrane helix</keyword>
<dbReference type="InterPro" id="IPR027417">
    <property type="entry name" value="P-loop_NTPase"/>
</dbReference>
<feature type="coiled-coil region" evidence="1">
    <location>
        <begin position="186"/>
        <end position="237"/>
    </location>
</feature>
<dbReference type="InterPro" id="IPR038734">
    <property type="entry name" value="YhaN_AAA"/>
</dbReference>
<keyword evidence="5" id="KW-1185">Reference proteome</keyword>
<dbReference type="RefSeq" id="WP_148622351.1">
    <property type="nucleotide sequence ID" value="NZ_SDGZ01000013.1"/>
</dbReference>
<sequence>MKIETASVRGFGQWHDREFDFATGLNAIYGPNGSGKTTLHQFIVAMLYGFPQKRGNRVNTYQAAEQDVYGGKIIFEHQGVRYELSRFGRTKSELKITNLVNQQELADPENFLAELLGPIDRETFEAVFSFNQTDLLAIFSLKPDEFAKRLRQLAMPGSDKWVQIANDLEQTAANEFGATKTAKRPMNQLLKQVDDAKQAMQKLITGQPLTASLLQERTDLQSRLEQLQSTAATVRADEHVTLANQHLLPVLQRLEIVEERLTKLPVMLDQQLVNEYDAVTAKIAVQTPNENDELPSAAAIGQASDVIAQLAINDREQKLLVQRQLDLQAERQHIMTQHGWQTVPVATTEQGASTVTTPVLSKVMWALAGLALVVAVVGLLGQQTLLAGIFMLVGLISVGVGFQSRNQAQTASSEQQPMTDNSDEGRLKQLDQSITENNARLQELMPKMSELREQLAWIGRDLSPESYQQKLANFQAEVTTRNQQRTQLAQLRGQQATLLAQLVVKDSTDLTIRRQADEQRRNLHHEQQTLTEQLGGADRNVLRETLGKTPQTSDVELNTAMNQVQQEIATIDVRLERLANDGQIQQAKQKLADLQAEASFELQNILVERLAAQWINATLSTTIGDRLPDMLRLSQQYFAFLTNNRYQQIDSHGKQLQVIDQNGQAIKVIELSKGTAEQLYVAMRLAFSQIVSANVNLPLLIDDAFVDFDAERYERMIDLLAGLSEDQQIIYFTIKAPKFDAKVIDLNTAR</sequence>
<evidence type="ECO:0000259" key="3">
    <source>
        <dbReference type="Pfam" id="PF13514"/>
    </source>
</evidence>
<dbReference type="PANTHER" id="PTHR41259">
    <property type="entry name" value="DOUBLE-STRAND BREAK REPAIR RAD50 ATPASE, PUTATIVE-RELATED"/>
    <property type="match status" value="1"/>
</dbReference>
<feature type="transmembrane region" description="Helical" evidence="2">
    <location>
        <begin position="385"/>
        <end position="402"/>
    </location>
</feature>
<evidence type="ECO:0000256" key="2">
    <source>
        <dbReference type="SAM" id="Phobius"/>
    </source>
</evidence>
<protein>
    <recommendedName>
        <fullName evidence="3">YhaN AAA domain-containing protein</fullName>
    </recommendedName>
</protein>
<name>A0A6C2C837_9LACO</name>
<gene>
    <name evidence="4" type="ORF">ESZ50_04165</name>
</gene>
<evidence type="ECO:0000313" key="5">
    <source>
        <dbReference type="Proteomes" id="UP000371977"/>
    </source>
</evidence>